<accession>A0AB33KZ89</accession>
<feature type="region of interest" description="Disordered" evidence="1">
    <location>
        <begin position="1"/>
        <end position="31"/>
    </location>
</feature>
<dbReference type="SMART" id="SM01012">
    <property type="entry name" value="ANTAR"/>
    <property type="match status" value="1"/>
</dbReference>
<reference evidence="3" key="1">
    <citation type="submission" date="2024-07" db="EMBL/GenBank/DDBJ databases">
        <title>Complete genome sequences of cellulolytic bacteria, Kitasatospora sp. CMC57 and Streptomyces sp. CMC78, isolated from Japanese agricultural soil.</title>
        <authorList>
            <person name="Hashimoto T."/>
            <person name="Ito M."/>
            <person name="Iwamoto M."/>
            <person name="Fukahori D."/>
            <person name="Shoda T."/>
            <person name="Sakoda M."/>
            <person name="Morohoshi T."/>
            <person name="Mitsuboshi M."/>
            <person name="Nishizawa T."/>
        </authorList>
    </citation>
    <scope>NUCLEOTIDE SEQUENCE</scope>
    <source>
        <strain evidence="3">CMC78</strain>
    </source>
</reference>
<dbReference type="RefSeq" id="WP_319597228.1">
    <property type="nucleotide sequence ID" value="NZ_AP035884.1"/>
</dbReference>
<protein>
    <recommendedName>
        <fullName evidence="2">ANTAR domain-containing protein</fullName>
    </recommendedName>
</protein>
<dbReference type="Gene3D" id="1.10.10.10">
    <property type="entry name" value="Winged helix-like DNA-binding domain superfamily/Winged helix DNA-binding domain"/>
    <property type="match status" value="1"/>
</dbReference>
<dbReference type="EMBL" id="AP035884">
    <property type="protein sequence ID" value="BFP57070.1"/>
    <property type="molecule type" value="Genomic_DNA"/>
</dbReference>
<feature type="domain" description="ANTAR" evidence="2">
    <location>
        <begin position="34"/>
        <end position="95"/>
    </location>
</feature>
<proteinExistence type="predicted"/>
<dbReference type="SUPFAM" id="SSF52172">
    <property type="entry name" value="CheY-like"/>
    <property type="match status" value="1"/>
</dbReference>
<dbReference type="InterPro" id="IPR011006">
    <property type="entry name" value="CheY-like_superfamily"/>
</dbReference>
<dbReference type="AlphaFoldDB" id="A0AB33KZ89"/>
<gene>
    <name evidence="3" type="ORF">SCMC78_68770</name>
</gene>
<dbReference type="InterPro" id="IPR036388">
    <property type="entry name" value="WH-like_DNA-bd_sf"/>
</dbReference>
<dbReference type="InterPro" id="IPR005561">
    <property type="entry name" value="ANTAR"/>
</dbReference>
<dbReference type="KEGG" id="stcm:SCMC78_68770"/>
<dbReference type="GO" id="GO:0003723">
    <property type="term" value="F:RNA binding"/>
    <property type="evidence" value="ECO:0007669"/>
    <property type="project" value="InterPro"/>
</dbReference>
<dbReference type="Pfam" id="PF03861">
    <property type="entry name" value="ANTAR"/>
    <property type="match status" value="1"/>
</dbReference>
<evidence type="ECO:0000259" key="2">
    <source>
        <dbReference type="PROSITE" id="PS50921"/>
    </source>
</evidence>
<name>A0AB33KZ89_9ACTN</name>
<evidence type="ECO:0000256" key="1">
    <source>
        <dbReference type="SAM" id="MobiDB-lite"/>
    </source>
</evidence>
<organism evidence="3">
    <name type="scientific">Streptomyces sp. CMC78</name>
    <dbReference type="NCBI Taxonomy" id="3231512"/>
    <lineage>
        <taxon>Bacteria</taxon>
        <taxon>Bacillati</taxon>
        <taxon>Actinomycetota</taxon>
        <taxon>Actinomycetes</taxon>
        <taxon>Kitasatosporales</taxon>
        <taxon>Streptomycetaceae</taxon>
        <taxon>Streptomyces</taxon>
    </lineage>
</organism>
<evidence type="ECO:0000313" key="3">
    <source>
        <dbReference type="EMBL" id="BFP57070.1"/>
    </source>
</evidence>
<sequence>MRESPDQDPGAVAGAPPPGRGGPAPTASLPTCDIDALRSELEGLRTALRSRPVIDIARGILIASTPCTSEQAWQILVDASQDGNIKLREIARQLVESFHGTPVPPATRRALETAIRRARTR</sequence>
<dbReference type="PROSITE" id="PS50921">
    <property type="entry name" value="ANTAR"/>
    <property type="match status" value="1"/>
</dbReference>